<dbReference type="SUPFAM" id="SSF56112">
    <property type="entry name" value="Protein kinase-like (PK-like)"/>
    <property type="match status" value="1"/>
</dbReference>
<dbReference type="AlphaFoldDB" id="A0A101UU87"/>
<evidence type="ECO:0000256" key="1">
    <source>
        <dbReference type="SAM" id="MobiDB-lite"/>
    </source>
</evidence>
<dbReference type="EMBL" id="LMXB01000082">
    <property type="protein sequence ID" value="KUO16916.1"/>
    <property type="molecule type" value="Genomic_DNA"/>
</dbReference>
<reference evidence="3 4" key="1">
    <citation type="submission" date="2015-10" db="EMBL/GenBank/DDBJ databases">
        <title>Draft genome sequence of Streptomyces sp. RV15, isolated from a marine sponge.</title>
        <authorList>
            <person name="Ruckert C."/>
            <person name="Abdelmohsen U.R."/>
            <person name="Winkler A."/>
            <person name="Hentschel U."/>
            <person name="Kalinowski J."/>
            <person name="Kampfer P."/>
            <person name="Glaeser S."/>
        </authorList>
    </citation>
    <scope>NUCLEOTIDE SEQUENCE [LARGE SCALE GENOMIC DNA]</scope>
    <source>
        <strain evidence="3 4">RV15</strain>
    </source>
</reference>
<organism evidence="3 4">
    <name type="scientific">Streptomyces dysideae</name>
    <dbReference type="NCBI Taxonomy" id="909626"/>
    <lineage>
        <taxon>Bacteria</taxon>
        <taxon>Bacillati</taxon>
        <taxon>Actinomycetota</taxon>
        <taxon>Actinomycetes</taxon>
        <taxon>Kitasatosporales</taxon>
        <taxon>Streptomycetaceae</taxon>
        <taxon>Streptomyces</taxon>
    </lineage>
</organism>
<dbReference type="Gene3D" id="1.10.510.10">
    <property type="entry name" value="Transferase(Phosphotransferase) domain 1"/>
    <property type="match status" value="1"/>
</dbReference>
<comment type="caution">
    <text evidence="3">The sequence shown here is derived from an EMBL/GenBank/DDBJ whole genome shotgun (WGS) entry which is preliminary data.</text>
</comment>
<proteinExistence type="predicted"/>
<feature type="region of interest" description="Disordered" evidence="1">
    <location>
        <begin position="225"/>
        <end position="244"/>
    </location>
</feature>
<dbReference type="STRING" id="909626.AQJ91_33390"/>
<gene>
    <name evidence="3" type="ORF">AQJ91_33390</name>
</gene>
<evidence type="ECO:0000259" key="2">
    <source>
        <dbReference type="PROSITE" id="PS50011"/>
    </source>
</evidence>
<evidence type="ECO:0000313" key="3">
    <source>
        <dbReference type="EMBL" id="KUO16916.1"/>
    </source>
</evidence>
<keyword evidence="4" id="KW-1185">Reference proteome</keyword>
<feature type="domain" description="Protein kinase" evidence="2">
    <location>
        <begin position="1"/>
        <end position="82"/>
    </location>
</feature>
<evidence type="ECO:0000313" key="4">
    <source>
        <dbReference type="Proteomes" id="UP000053260"/>
    </source>
</evidence>
<dbReference type="GO" id="GO:0005524">
    <property type="term" value="F:ATP binding"/>
    <property type="evidence" value="ECO:0007669"/>
    <property type="project" value="InterPro"/>
</dbReference>
<name>A0A101UU87_9ACTN</name>
<protein>
    <recommendedName>
        <fullName evidence="2">Protein kinase domain-containing protein</fullName>
    </recommendedName>
</protein>
<dbReference type="InterPro" id="IPR000719">
    <property type="entry name" value="Prot_kinase_dom"/>
</dbReference>
<dbReference type="InterPro" id="IPR011009">
    <property type="entry name" value="Kinase-like_dom_sf"/>
</dbReference>
<dbReference type="Proteomes" id="UP000053260">
    <property type="component" value="Unassembled WGS sequence"/>
</dbReference>
<accession>A0A101UU87</accession>
<dbReference type="PROSITE" id="PS50011">
    <property type="entry name" value="PROTEIN_KINASE_DOM"/>
    <property type="match status" value="1"/>
</dbReference>
<sequence length="301" mass="32518">MPRASDVFSLGSVLTYAVTGRLPFPGEGAGVHSVMFHIAYEEPDLDGLPDGLVDLVRQCLAKEPEQRPSVRELIDRTRHAVARAWLPGELLARLGRDAARLLDAEVHLAEWDPVPAVSVPPHATTFPDLRDFDAGDATGRSRDVLNLPEAGIRPPSVRRVEEPRPRRTWLRIAVPSMAQAVVRALFLVPSLLGLGGAYDEDDPLTGWWEGGGSLPDGRAYAEIALPGRPSLGSPDRQNQPRSPGCSCIGAPSYCHSRSTPTASLSPSTPGLPNAIAIPPITHHRTDSPHPVSDRLCVQVRR</sequence>
<dbReference type="GO" id="GO:0004672">
    <property type="term" value="F:protein kinase activity"/>
    <property type="evidence" value="ECO:0007669"/>
    <property type="project" value="InterPro"/>
</dbReference>